<comment type="caution">
    <text evidence="2">The sequence shown here is derived from an EMBL/GenBank/DDBJ whole genome shotgun (WGS) entry which is preliminary data.</text>
</comment>
<reference evidence="2" key="1">
    <citation type="submission" date="2020-07" db="EMBL/GenBank/DDBJ databases">
        <title>Huge and variable diversity of episymbiotic CPR bacteria and DPANN archaea in groundwater ecosystems.</title>
        <authorList>
            <person name="He C.Y."/>
            <person name="Keren R."/>
            <person name="Whittaker M."/>
            <person name="Farag I.F."/>
            <person name="Doudna J."/>
            <person name="Cate J.H.D."/>
            <person name="Banfield J.F."/>
        </authorList>
    </citation>
    <scope>NUCLEOTIDE SEQUENCE</scope>
    <source>
        <strain evidence="2">NC_groundwater_580_Pr5_B-0.1um_64_19</strain>
    </source>
</reference>
<dbReference type="Proteomes" id="UP000779809">
    <property type="component" value="Unassembled WGS sequence"/>
</dbReference>
<organism evidence="2 3">
    <name type="scientific">Candidatus Korobacter versatilis</name>
    <dbReference type="NCBI Taxonomy" id="658062"/>
    <lineage>
        <taxon>Bacteria</taxon>
        <taxon>Pseudomonadati</taxon>
        <taxon>Acidobacteriota</taxon>
        <taxon>Terriglobia</taxon>
        <taxon>Terriglobales</taxon>
        <taxon>Candidatus Korobacteraceae</taxon>
        <taxon>Candidatus Korobacter</taxon>
    </lineage>
</organism>
<accession>A0A932EPA2</accession>
<evidence type="ECO:0000313" key="3">
    <source>
        <dbReference type="Proteomes" id="UP000779809"/>
    </source>
</evidence>
<evidence type="ECO:0000256" key="1">
    <source>
        <dbReference type="SAM" id="MobiDB-lite"/>
    </source>
</evidence>
<sequence length="130" mass="14306">MRLLRNSFFAVLLIAGILLPVAAGLGAQSSVPPVGATEPMRGPAGRRVSPPDPVEAQMRARLEKEAAKKWNKERQAALKKDTDKLLELATQLKQQVDKSNENILSLDVVKKAEEIEKLAHSVREKMKSVN</sequence>
<gene>
    <name evidence="2" type="ORF">HYX28_07440</name>
</gene>
<proteinExistence type="predicted"/>
<evidence type="ECO:0000313" key="2">
    <source>
        <dbReference type="EMBL" id="MBI2678600.1"/>
    </source>
</evidence>
<name>A0A932EPA2_9BACT</name>
<protein>
    <submittedName>
        <fullName evidence="2">Uncharacterized protein</fullName>
    </submittedName>
</protein>
<dbReference type="EMBL" id="JACPNR010000009">
    <property type="protein sequence ID" value="MBI2678600.1"/>
    <property type="molecule type" value="Genomic_DNA"/>
</dbReference>
<dbReference type="AlphaFoldDB" id="A0A932EPA2"/>
<feature type="region of interest" description="Disordered" evidence="1">
    <location>
        <begin position="32"/>
        <end position="53"/>
    </location>
</feature>